<dbReference type="InterPro" id="IPR003959">
    <property type="entry name" value="ATPase_AAA_core"/>
</dbReference>
<sequence>MLPLTEITRDLVIDLSKLRQYEDPDAEHPPAEPAIVWTARVYQILGEPRGDDIRLRRPDLTYVDDQPIEFSIGLSPMKPPPEADEDVSEPEMWTGPVLTIETIVEADIDQYKLSRIKGHPEKGSSPCLHFLNPKHVSRRHLVVESPFLVESLSNLVQYYPSFHQMLLDDSKGGELRIEKPFAVLFHHFDAIAALADGGPTTTDDQTEVGSSGQDNYLTVPHAKHLMDFLEPTYTESILTCQKHLSSSVPQVEFGMIWYLLKPGIDLYAQIQGSTHAAVVMGVRRSDISSSKLWGAGNDGSWLVDLWRLETDGSRLRRGFFSATITPYSGIQDVACLQVCPVSIWDLHDGGERRGRLLRRAATFLKALQRGNLLVDYNGPIKDTAQYFTGKVVIDHQRGRAESNISRILSPQVHDYSDRFKEYDGILVSNYRSFYTTQDTRNRLANRKPRPASSNDAVVNQERLQVWLNDVEHHSPQTIRDDAGAPVVRQLTEHQLLLLCPDALVYGLRRKHWMLISLDHAQESAPSDASISNLIIARDELKTIQALSNRQTTEIRHWSADFIEGKGSGQIILLHGPPGVGKTYTVVADIGTVETLVEVELMKWFDLAEAWNAVLLVDEADIFLERRQNRDLARNGLVSAFLRRMEYFKGLLFLTTNRVGQIDDAFISRVHVAIGYQALDGETRRKVWSGFFRKLVRERAGKVQIAPDAKKWVLDTAGETSLNGRDIRNALHTAITLAEFESEEDPDYDASLVTVVSKAHFQKVLEMCNRFRSYVTSIRREDEMKRAQGRGDRNDYGNGFDSRMC</sequence>
<evidence type="ECO:0000313" key="5">
    <source>
        <dbReference type="EMBL" id="KAF5533005.1"/>
    </source>
</evidence>
<evidence type="ECO:0000259" key="3">
    <source>
        <dbReference type="Pfam" id="PF22942"/>
    </source>
</evidence>
<dbReference type="PANTHER" id="PTHR46411:SF4">
    <property type="entry name" value="AAA+ ATPASE DOMAIN-CONTAINING PROTEIN"/>
    <property type="match status" value="1"/>
</dbReference>
<evidence type="ECO:0000259" key="2">
    <source>
        <dbReference type="Pfam" id="PF00004"/>
    </source>
</evidence>
<dbReference type="Proteomes" id="UP000522262">
    <property type="component" value="Unassembled WGS sequence"/>
</dbReference>
<feature type="domain" description="DUF7025" evidence="3">
    <location>
        <begin position="245"/>
        <end position="343"/>
    </location>
</feature>
<dbReference type="GO" id="GO:0016887">
    <property type="term" value="F:ATP hydrolysis activity"/>
    <property type="evidence" value="ECO:0007669"/>
    <property type="project" value="InterPro"/>
</dbReference>
<dbReference type="PANTHER" id="PTHR46411">
    <property type="entry name" value="FAMILY ATPASE, PUTATIVE-RELATED"/>
    <property type="match status" value="1"/>
</dbReference>
<feature type="domain" description="ATPase AAA-type core" evidence="2">
    <location>
        <begin position="571"/>
        <end position="673"/>
    </location>
</feature>
<organism evidence="5 6">
    <name type="scientific">Fusarium mexicanum</name>
    <dbReference type="NCBI Taxonomy" id="751941"/>
    <lineage>
        <taxon>Eukaryota</taxon>
        <taxon>Fungi</taxon>
        <taxon>Dikarya</taxon>
        <taxon>Ascomycota</taxon>
        <taxon>Pezizomycotina</taxon>
        <taxon>Sordariomycetes</taxon>
        <taxon>Hypocreomycetidae</taxon>
        <taxon>Hypocreales</taxon>
        <taxon>Nectriaceae</taxon>
        <taxon>Fusarium</taxon>
        <taxon>Fusarium fujikuroi species complex</taxon>
    </lineage>
</organism>
<gene>
    <name evidence="5" type="ORF">FMEXI_12088</name>
</gene>
<keyword evidence="6" id="KW-1185">Reference proteome</keyword>
<dbReference type="Pfam" id="PF23232">
    <property type="entry name" value="AAA_lid_13"/>
    <property type="match status" value="1"/>
</dbReference>
<reference evidence="5 6" key="1">
    <citation type="submission" date="2020-05" db="EMBL/GenBank/DDBJ databases">
        <title>Identification and distribution of gene clusters putatively required for synthesis of sphingolipid metabolism inhibitors in phylogenetically diverse species of the filamentous fungus Fusarium.</title>
        <authorList>
            <person name="Kim H.-S."/>
            <person name="Busman M."/>
            <person name="Brown D.W."/>
            <person name="Divon H."/>
            <person name="Uhlig S."/>
            <person name="Proctor R.H."/>
        </authorList>
    </citation>
    <scope>NUCLEOTIDE SEQUENCE [LARGE SCALE GENOMIC DNA]</scope>
    <source>
        <strain evidence="5 6">NRRL 53147</strain>
    </source>
</reference>
<dbReference type="InterPro" id="IPR056599">
    <property type="entry name" value="AAA_lid_fung"/>
</dbReference>
<evidence type="ECO:0000256" key="1">
    <source>
        <dbReference type="SAM" id="MobiDB-lite"/>
    </source>
</evidence>
<dbReference type="InterPro" id="IPR054289">
    <property type="entry name" value="DUF7025"/>
</dbReference>
<dbReference type="EMBL" id="JAAOAM010000344">
    <property type="protein sequence ID" value="KAF5533005.1"/>
    <property type="molecule type" value="Genomic_DNA"/>
</dbReference>
<proteinExistence type="predicted"/>
<feature type="compositionally biased region" description="Basic and acidic residues" evidence="1">
    <location>
        <begin position="783"/>
        <end position="794"/>
    </location>
</feature>
<dbReference type="Gene3D" id="3.40.50.300">
    <property type="entry name" value="P-loop containing nucleotide triphosphate hydrolases"/>
    <property type="match status" value="1"/>
</dbReference>
<dbReference type="Pfam" id="PF22942">
    <property type="entry name" value="DUF7025"/>
    <property type="match status" value="1"/>
</dbReference>
<evidence type="ECO:0000313" key="6">
    <source>
        <dbReference type="Proteomes" id="UP000522262"/>
    </source>
</evidence>
<feature type="domain" description="AAA+ ATPase lid" evidence="4">
    <location>
        <begin position="678"/>
        <end position="781"/>
    </location>
</feature>
<comment type="caution">
    <text evidence="5">The sequence shown here is derived from an EMBL/GenBank/DDBJ whole genome shotgun (WGS) entry which is preliminary data.</text>
</comment>
<accession>A0A8H5MMC7</accession>
<name>A0A8H5MMC7_9HYPO</name>
<feature type="region of interest" description="Disordered" evidence="1">
    <location>
        <begin position="783"/>
        <end position="804"/>
    </location>
</feature>
<dbReference type="GO" id="GO:0005524">
    <property type="term" value="F:ATP binding"/>
    <property type="evidence" value="ECO:0007669"/>
    <property type="project" value="InterPro"/>
</dbReference>
<dbReference type="InterPro" id="IPR027417">
    <property type="entry name" value="P-loop_NTPase"/>
</dbReference>
<protein>
    <submittedName>
        <fullName evidence="5">TOB3 (Member of AAA-ATPase family)</fullName>
    </submittedName>
</protein>
<dbReference type="Pfam" id="PF00004">
    <property type="entry name" value="AAA"/>
    <property type="match status" value="1"/>
</dbReference>
<evidence type="ECO:0000259" key="4">
    <source>
        <dbReference type="Pfam" id="PF23232"/>
    </source>
</evidence>
<dbReference type="SUPFAM" id="SSF52540">
    <property type="entry name" value="P-loop containing nucleoside triphosphate hydrolases"/>
    <property type="match status" value="1"/>
</dbReference>
<dbReference type="AlphaFoldDB" id="A0A8H5MMC7"/>